<feature type="domain" description="EMI" evidence="17">
    <location>
        <begin position="22"/>
        <end position="100"/>
    </location>
</feature>
<dbReference type="SMART" id="SM00180">
    <property type="entry name" value="EGF_Lam"/>
    <property type="match status" value="10"/>
</dbReference>
<dbReference type="InterPro" id="IPR057138">
    <property type="entry name" value="EGF_PEAR1L-like"/>
</dbReference>
<evidence type="ECO:0000313" key="18">
    <source>
        <dbReference type="EMBL" id="NXC30182.1"/>
    </source>
</evidence>
<feature type="disulfide bond" evidence="12">
    <location>
        <begin position="542"/>
        <end position="551"/>
    </location>
</feature>
<keyword evidence="3 12" id="KW-0245">EGF-like domain</keyword>
<evidence type="ECO:0000256" key="15">
    <source>
        <dbReference type="SAM" id="SignalP"/>
    </source>
</evidence>
<evidence type="ECO:0000259" key="16">
    <source>
        <dbReference type="PROSITE" id="PS50026"/>
    </source>
</evidence>
<dbReference type="FunFam" id="2.170.300.10:FF:000002">
    <property type="entry name" value="Multiple epidermal growth factor-like domains 10"/>
    <property type="match status" value="2"/>
</dbReference>
<feature type="disulfide bond" evidence="12">
    <location>
        <begin position="370"/>
        <end position="379"/>
    </location>
</feature>
<organism evidence="18 19">
    <name type="scientific">Campylorhamphus procurvoides</name>
    <dbReference type="NCBI Taxonomy" id="190295"/>
    <lineage>
        <taxon>Eukaryota</taxon>
        <taxon>Metazoa</taxon>
        <taxon>Chordata</taxon>
        <taxon>Craniata</taxon>
        <taxon>Vertebrata</taxon>
        <taxon>Euteleostomi</taxon>
        <taxon>Archelosauria</taxon>
        <taxon>Archosauria</taxon>
        <taxon>Dinosauria</taxon>
        <taxon>Saurischia</taxon>
        <taxon>Theropoda</taxon>
        <taxon>Coelurosauria</taxon>
        <taxon>Aves</taxon>
        <taxon>Neognathae</taxon>
        <taxon>Neoaves</taxon>
        <taxon>Telluraves</taxon>
        <taxon>Australaves</taxon>
        <taxon>Passeriformes</taxon>
        <taxon>Dendrocolaptidae</taxon>
        <taxon>Campylorhamphus</taxon>
    </lineage>
</organism>
<dbReference type="Gene3D" id="2.10.25.10">
    <property type="entry name" value="Laminin"/>
    <property type="match status" value="1"/>
</dbReference>
<sequence>MLLRAAVLAVHAGLLAALRPSDPNVCSYWESFTVAVKESYTKPHVVSSSEPCPEGLGSLLPCPQQRVVYRTEYRQAVRTDYRRRYQCCLGYYESRDSCVPRCSQECVHGRCVAPELCQCEPGWRGTDCSSGEGPAWGEHRVGDLCLRVVQGAAGLPGGLGRCRRGHTGTGHKVTMDGGEYTGMWQRGTGPLSPTALSARSLCRQDHPSFPSLACNELGGLSSVLEGSPGATSALGGAVPSFCSPCRCREKCPLGRYGQDCQESCDCANGGQCFHVDGGCLCEPGFQGSRCEERRCLPGLYGLHCQSRCLCHPQHSQSCHPMLGECVCHPGWAGLFCNESCPPGSFGPGCLQSCLCLHGGVCDRTTGLCHCPPGYTDEHCSSLCPRDTFGTNCSGRCSCQHALACSPLDGSCLCKEGWHGPDCSTPCPAGMWGPGCNQSCECAHGASCDPQSGTCRCPPGWQGPRCLQPCLNGTFGVGCGERCDCAHADGCDPLTGECHCLPGWMGPQCKQGCPQGSWGRGCHMSCSCRNGASCSPQDGSCTCAPGYRGPTCQRPCPPGRYGKRCSLSCSCANGSSCHPTNGSCLCAPGWRGPRCSQPCAPGFWGDACTQRCLCHHGGTCHPAEGTCHCPAGWTGTLCQEACAPGTFGLQCDQLCCCPHNATCHPTTGACPCPPGTTGPHCEAGTPEQPYTIVPAPPAAYSSLGVVLSLVALVALLVAVVVVALCYRHRQKGKESRHLAVAYTAGQTDTSDYMVPDVPPSQHTHYYSNPSYHTLSQCPLPAPGSQDRASSLKVPSPQLFSGVERPYGPEGNATLPPDWKHVGASVLGPMGKEDGGGQLDRSYSYSHGLGKCDSKEHPREGLRASASSLASENPYATIKELPSPTTKGHEGSYMEMKSPVRREMSYAEIGVPEEPPQEESCPGGLEGPTRTDPPSHYDSPKNSHIPSHYDVPVRHYPPSPPLRRKDR</sequence>
<dbReference type="PRINTS" id="PR00011">
    <property type="entry name" value="EGFLAMININ"/>
</dbReference>
<evidence type="ECO:0000256" key="14">
    <source>
        <dbReference type="SAM" id="Phobius"/>
    </source>
</evidence>
<dbReference type="CDD" id="cd00054">
    <property type="entry name" value="EGF_CA"/>
    <property type="match status" value="1"/>
</dbReference>
<dbReference type="Pfam" id="PF00053">
    <property type="entry name" value="EGF_laminin"/>
    <property type="match status" value="4"/>
</dbReference>
<evidence type="ECO:0000256" key="12">
    <source>
        <dbReference type="PROSITE-ProRule" id="PRU00076"/>
    </source>
</evidence>
<keyword evidence="6" id="KW-0677">Repeat</keyword>
<evidence type="ECO:0000313" key="19">
    <source>
        <dbReference type="Proteomes" id="UP000614027"/>
    </source>
</evidence>
<name>A0A851MUE7_9DEND</name>
<keyword evidence="5 15" id="KW-0732">Signal</keyword>
<dbReference type="GO" id="GO:0005886">
    <property type="term" value="C:plasma membrane"/>
    <property type="evidence" value="ECO:0007669"/>
    <property type="project" value="UniProtKB-SubCell"/>
</dbReference>
<feature type="transmembrane region" description="Helical" evidence="14">
    <location>
        <begin position="702"/>
        <end position="725"/>
    </location>
</feature>
<dbReference type="AlphaFoldDB" id="A0A851MUE7"/>
<dbReference type="InterPro" id="IPR011489">
    <property type="entry name" value="EMI_domain"/>
</dbReference>
<dbReference type="PROSITE" id="PS01186">
    <property type="entry name" value="EGF_2"/>
    <property type="match status" value="2"/>
</dbReference>
<feature type="domain" description="EGF-like" evidence="16">
    <location>
        <begin position="560"/>
        <end position="595"/>
    </location>
</feature>
<evidence type="ECO:0000256" key="4">
    <source>
        <dbReference type="ARBA" id="ARBA00022692"/>
    </source>
</evidence>
<gene>
    <name evidence="18" type="primary">Pear1</name>
    <name evidence="18" type="ORF">CAMPRO_R12619</name>
</gene>
<keyword evidence="19" id="KW-1185">Reference proteome</keyword>
<evidence type="ECO:0000259" key="17">
    <source>
        <dbReference type="PROSITE" id="PS51041"/>
    </source>
</evidence>
<feature type="compositionally biased region" description="Basic and acidic residues" evidence="13">
    <location>
        <begin position="848"/>
        <end position="860"/>
    </location>
</feature>
<dbReference type="FunFam" id="2.170.300.10:FF:000007">
    <property type="entry name" value="multiple epidermal growth factor-like domains protein 10"/>
    <property type="match status" value="1"/>
</dbReference>
<proteinExistence type="inferred from homology"/>
<comment type="similarity">
    <text evidence="11">Belongs to the MEGF family.</text>
</comment>
<comment type="caution">
    <text evidence="12">Lacks conserved residue(s) required for the propagation of feature annotation.</text>
</comment>
<dbReference type="InterPro" id="IPR002049">
    <property type="entry name" value="LE_dom"/>
</dbReference>
<feature type="disulfide bond" evidence="12">
    <location>
        <begin position="628"/>
        <end position="637"/>
    </location>
</feature>
<keyword evidence="8 14" id="KW-0472">Membrane</keyword>
<evidence type="ECO:0000256" key="7">
    <source>
        <dbReference type="ARBA" id="ARBA00022989"/>
    </source>
</evidence>
<feature type="compositionally biased region" description="Basic and acidic residues" evidence="13">
    <location>
        <begin position="885"/>
        <end position="903"/>
    </location>
</feature>
<comment type="subcellular location">
    <subcellularLocation>
        <location evidence="1">Cell membrane</location>
        <topology evidence="1">Single-pass membrane protein</topology>
    </subcellularLocation>
</comment>
<evidence type="ECO:0000256" key="1">
    <source>
        <dbReference type="ARBA" id="ARBA00004162"/>
    </source>
</evidence>
<evidence type="ECO:0000256" key="13">
    <source>
        <dbReference type="SAM" id="MobiDB-lite"/>
    </source>
</evidence>
<dbReference type="Gene3D" id="2.170.300.10">
    <property type="entry name" value="Tie2 ligand-binding domain superfamily"/>
    <property type="match status" value="3"/>
</dbReference>
<dbReference type="PROSITE" id="PS51041">
    <property type="entry name" value="EMI"/>
    <property type="match status" value="1"/>
</dbReference>
<reference evidence="18" key="1">
    <citation type="submission" date="2019-09" db="EMBL/GenBank/DDBJ databases">
        <title>Bird 10,000 Genomes (B10K) Project - Family phase.</title>
        <authorList>
            <person name="Zhang G."/>
        </authorList>
    </citation>
    <scope>NUCLEOTIDE SEQUENCE</scope>
    <source>
        <strain evidence="18">B10K-DU-001-09</strain>
        <tissue evidence="18">Muscle</tissue>
    </source>
</reference>
<evidence type="ECO:0000256" key="9">
    <source>
        <dbReference type="ARBA" id="ARBA00023157"/>
    </source>
</evidence>
<feature type="region of interest" description="Disordered" evidence="13">
    <location>
        <begin position="848"/>
        <end position="965"/>
    </location>
</feature>
<keyword evidence="2" id="KW-1003">Cell membrane</keyword>
<feature type="domain" description="EGF-like" evidence="16">
    <location>
        <begin position="603"/>
        <end position="638"/>
    </location>
</feature>
<feature type="disulfide bond" evidence="12">
    <location>
        <begin position="456"/>
        <end position="465"/>
    </location>
</feature>
<evidence type="ECO:0000256" key="3">
    <source>
        <dbReference type="ARBA" id="ARBA00022536"/>
    </source>
</evidence>
<evidence type="ECO:0000256" key="10">
    <source>
        <dbReference type="ARBA" id="ARBA00023180"/>
    </source>
</evidence>
<dbReference type="EMBL" id="WBMV01004482">
    <property type="protein sequence ID" value="NXC30182.1"/>
    <property type="molecule type" value="Genomic_DNA"/>
</dbReference>
<dbReference type="InterPro" id="IPR000742">
    <property type="entry name" value="EGF"/>
</dbReference>
<keyword evidence="9 12" id="KW-1015">Disulfide bond</keyword>
<keyword evidence="10" id="KW-0325">Glycoprotein</keyword>
<feature type="domain" description="EGF-like" evidence="16">
    <location>
        <begin position="522"/>
        <end position="552"/>
    </location>
</feature>
<dbReference type="PROSITE" id="PS50026">
    <property type="entry name" value="EGF_3"/>
    <property type="match status" value="6"/>
</dbReference>
<feature type="domain" description="EGF-like" evidence="16">
    <location>
        <begin position="431"/>
        <end position="466"/>
    </location>
</feature>
<dbReference type="PANTHER" id="PTHR24052">
    <property type="entry name" value="DELTA-RELATED"/>
    <property type="match status" value="1"/>
</dbReference>
<feature type="domain" description="EGF-like" evidence="16">
    <location>
        <begin position="256"/>
        <end position="291"/>
    </location>
</feature>
<keyword evidence="7 14" id="KW-1133">Transmembrane helix</keyword>
<dbReference type="Pfam" id="PF23301">
    <property type="entry name" value="EGF_PEAR1L"/>
    <property type="match status" value="1"/>
</dbReference>
<dbReference type="Proteomes" id="UP000614027">
    <property type="component" value="Unassembled WGS sequence"/>
</dbReference>
<comment type="caution">
    <text evidence="18">The sequence shown here is derived from an EMBL/GenBank/DDBJ whole genome shotgun (WGS) entry which is preliminary data.</text>
</comment>
<keyword evidence="4 14" id="KW-0812">Transmembrane</keyword>
<dbReference type="CDD" id="cd00055">
    <property type="entry name" value="EGF_Lam"/>
    <property type="match status" value="1"/>
</dbReference>
<feature type="non-terminal residue" evidence="18">
    <location>
        <position position="1"/>
    </location>
</feature>
<dbReference type="OrthoDB" id="10268124at2759"/>
<feature type="disulfide bond" evidence="12">
    <location>
        <begin position="585"/>
        <end position="594"/>
    </location>
</feature>
<evidence type="ECO:0000256" key="8">
    <source>
        <dbReference type="ARBA" id="ARBA00023136"/>
    </source>
</evidence>
<evidence type="ECO:0000256" key="11">
    <source>
        <dbReference type="ARBA" id="ARBA00038377"/>
    </source>
</evidence>
<evidence type="ECO:0000256" key="5">
    <source>
        <dbReference type="ARBA" id="ARBA00022729"/>
    </source>
</evidence>
<dbReference type="PROSITE" id="PS00022">
    <property type="entry name" value="EGF_1"/>
    <property type="match status" value="8"/>
</dbReference>
<dbReference type="InterPro" id="IPR052485">
    <property type="entry name" value="MEGF_diff_regulators"/>
</dbReference>
<feature type="non-terminal residue" evidence="18">
    <location>
        <position position="965"/>
    </location>
</feature>
<evidence type="ECO:0000256" key="2">
    <source>
        <dbReference type="ARBA" id="ARBA00022475"/>
    </source>
</evidence>
<feature type="disulfide bond" evidence="12">
    <location>
        <begin position="281"/>
        <end position="290"/>
    </location>
</feature>
<feature type="domain" description="EGF-like" evidence="16">
    <location>
        <begin position="350"/>
        <end position="380"/>
    </location>
</feature>
<evidence type="ECO:0000256" key="6">
    <source>
        <dbReference type="ARBA" id="ARBA00022737"/>
    </source>
</evidence>
<dbReference type="PANTHER" id="PTHR24052:SF12">
    <property type="entry name" value="PLATELET ENDOTHELIAL AGGREGATION RECEPTOR 1"/>
    <property type="match status" value="1"/>
</dbReference>
<accession>A0A851MUE7</accession>
<feature type="signal peptide" evidence="15">
    <location>
        <begin position="1"/>
        <end position="17"/>
    </location>
</feature>
<dbReference type="SMART" id="SM00181">
    <property type="entry name" value="EGF"/>
    <property type="match status" value="11"/>
</dbReference>
<protein>
    <submittedName>
        <fullName evidence="18">PEAR1 protein</fullName>
    </submittedName>
</protein>
<feature type="chain" id="PRO_5032929645" evidence="15">
    <location>
        <begin position="18"/>
        <end position="965"/>
    </location>
</feature>